<evidence type="ECO:0000256" key="1">
    <source>
        <dbReference type="SAM" id="MobiDB-lite"/>
    </source>
</evidence>
<organism evidence="2">
    <name type="scientific">Cladocopium goreaui</name>
    <dbReference type="NCBI Taxonomy" id="2562237"/>
    <lineage>
        <taxon>Eukaryota</taxon>
        <taxon>Sar</taxon>
        <taxon>Alveolata</taxon>
        <taxon>Dinophyceae</taxon>
        <taxon>Suessiales</taxon>
        <taxon>Symbiodiniaceae</taxon>
        <taxon>Cladocopium</taxon>
    </lineage>
</organism>
<comment type="caution">
    <text evidence="2">The sequence shown here is derived from an EMBL/GenBank/DDBJ whole genome shotgun (WGS) entry which is preliminary data.</text>
</comment>
<reference evidence="3 4" key="2">
    <citation type="submission" date="2024-05" db="EMBL/GenBank/DDBJ databases">
        <authorList>
            <person name="Chen Y."/>
            <person name="Shah S."/>
            <person name="Dougan E. K."/>
            <person name="Thang M."/>
            <person name="Chan C."/>
        </authorList>
    </citation>
    <scope>NUCLEOTIDE SEQUENCE [LARGE SCALE GENOMIC DNA]</scope>
</reference>
<feature type="compositionally biased region" description="Low complexity" evidence="1">
    <location>
        <begin position="653"/>
        <end position="667"/>
    </location>
</feature>
<proteinExistence type="predicted"/>
<sequence>MGKCLLSLTEDFHTELIGQVPSFDLNLVEKQTSNEKPEVLDFATYQKSEEHAQEPRHKGAQVFWSQIWEVYAGESRMSQIAETLGCQVEVFGYESGWDFDDPSHRRTFLKKLGEEMPDEVYLAPRCGLWSPMQSINALTPEKCEELSIQRQHHHDVHLQFCKVIYIRQVRDGRHAHLEQPQAAWHLAIGEEVYEFADFKASSCTGYDRGHQHCQLEGQMPGFGRAGASYLKDYQPTLASVLASCLAAPEVPTAWDTAFAVNEEKAIHGQIVSASTIAPVEMLESRGASEAVLNVARSYQCHACLKRMKGIGSHTLEFLHDLSLMKVEVGYMMISKNGQTHSPSNMLLQLVKLMNNLPWWSAGMQFSVKHWKSISWTLDLKMPMPFDRLSPTSYVVPQLNNNPSTSPSQWVLGQSPTFPGELLGTNLTPVHLDTPFEDELSRRAVAKMAIVQADADQKLRRALLRKYAGTNIALSPGQTCFYWRDARAADLVKIRWKGPATVLMREDDDDGHPRVYWIGHKTQLLRCAPHHVRPEIGRSTSTLIGDLQVAKDMLQALKSRGVTRYSDLRRLVDPAVYEREALGISEFEQIEREMDFTPAPPSVPYSPSVASSIANDAEQSHPIGLRDQHQIPPGLEEQAADGDPPGLAIDPQAPGLGLLEPEQLGDGDIPQSDMQGDETDLHVPFSMEPSREPSPKTPQPPRLPQAAQLDPVTAAYYDPATAEEFREHRRRLERQETMILDPSEDECFRPPLPLHQAS</sequence>
<keyword evidence="4" id="KW-1185">Reference proteome</keyword>
<evidence type="ECO:0000313" key="3">
    <source>
        <dbReference type="EMBL" id="CAL4790777.1"/>
    </source>
</evidence>
<evidence type="ECO:0000313" key="2">
    <source>
        <dbReference type="EMBL" id="CAI4003465.1"/>
    </source>
</evidence>
<dbReference type="Proteomes" id="UP001152797">
    <property type="component" value="Unassembled WGS sequence"/>
</dbReference>
<dbReference type="EMBL" id="CAMXCT010003273">
    <property type="protein sequence ID" value="CAI4003465.1"/>
    <property type="molecule type" value="Genomic_DNA"/>
</dbReference>
<feature type="region of interest" description="Disordered" evidence="1">
    <location>
        <begin position="735"/>
        <end position="757"/>
    </location>
</feature>
<protein>
    <submittedName>
        <fullName evidence="3">Copia protein</fullName>
    </submittedName>
</protein>
<dbReference type="OrthoDB" id="430238at2759"/>
<evidence type="ECO:0000313" key="4">
    <source>
        <dbReference type="Proteomes" id="UP001152797"/>
    </source>
</evidence>
<feature type="region of interest" description="Disordered" evidence="1">
    <location>
        <begin position="633"/>
        <end position="722"/>
    </location>
</feature>
<gene>
    <name evidence="2" type="ORF">C1SCF055_LOCUS29335</name>
</gene>
<dbReference type="AlphaFoldDB" id="A0A9P1D5Q0"/>
<accession>A0A9P1D5Q0</accession>
<dbReference type="EMBL" id="CAMXCT030003273">
    <property type="protein sequence ID" value="CAL4790777.1"/>
    <property type="molecule type" value="Genomic_DNA"/>
</dbReference>
<dbReference type="EMBL" id="CAMXCT020003273">
    <property type="protein sequence ID" value="CAL1156840.1"/>
    <property type="molecule type" value="Genomic_DNA"/>
</dbReference>
<reference evidence="2" key="1">
    <citation type="submission" date="2022-10" db="EMBL/GenBank/DDBJ databases">
        <authorList>
            <person name="Chen Y."/>
            <person name="Dougan E. K."/>
            <person name="Chan C."/>
            <person name="Rhodes N."/>
            <person name="Thang M."/>
        </authorList>
    </citation>
    <scope>NUCLEOTIDE SEQUENCE</scope>
</reference>
<name>A0A9P1D5Q0_9DINO</name>